<keyword evidence="4" id="KW-0812">Transmembrane</keyword>
<protein>
    <recommendedName>
        <fullName evidence="9">Methyl-accepting chemotaxis protein</fullName>
    </recommendedName>
</protein>
<accession>A0A2K2F8X1</accession>
<sequence length="564" mass="61913">MFNTIRKKLIAGFSIILVIIIASTVYNMYIYNNSKTHIIRIKENAVTGFKYASEMKNNVIQVGQFLTDVSASKNTAHLKEAEEQYDLYKKNSEELAVLYPEYISLLEELNVEFDKLYTYGKEMADMYIKNGHEDGNIMMAEFDKIADSIYVKVDEIQKKSEASMDDSLMTIQMHMEMNQKISAVLAIIAIILAILIAILLAGSITKPINNLLEIFKDLERGQGDLTSRINIKSKDELARLAQSFNNFMDSLENMVINIKKNSVRVSQGSELLSEGSLQTSAGVAAINTHMGKVVEDTQKINTSISQITASISEITQASQVSATDAQQISVEVERVNMLAQESGKLAQDTKIEMEKIEKISSGTISIAEKLGNEAEEIGKIIGTIRSITDQTNLLALNAAIEAARAGEHGRGFSVVAEEIRKLAESNNQSAKTIENIIVNIQDMIQRTMVAIMDVGGNIKSGSAMVENVYTQLHHIIEGVKNINSRIHSIAAITEEQSASTEELSATIESINDSNTAITAAMQEVAASISTQTDTITGLSATALDLNESAKQLNGLVSKFKFQEN</sequence>
<evidence type="ECO:0000313" key="8">
    <source>
        <dbReference type="Proteomes" id="UP000236151"/>
    </source>
</evidence>
<evidence type="ECO:0000256" key="2">
    <source>
        <dbReference type="ARBA" id="ARBA00029447"/>
    </source>
</evidence>
<evidence type="ECO:0008006" key="9">
    <source>
        <dbReference type="Google" id="ProtNLM"/>
    </source>
</evidence>
<dbReference type="SMART" id="SM00283">
    <property type="entry name" value="MA"/>
    <property type="match status" value="1"/>
</dbReference>
<dbReference type="GO" id="GO:0007165">
    <property type="term" value="P:signal transduction"/>
    <property type="evidence" value="ECO:0007669"/>
    <property type="project" value="UniProtKB-KW"/>
</dbReference>
<keyword evidence="8" id="KW-1185">Reference proteome</keyword>
<dbReference type="PROSITE" id="PS50885">
    <property type="entry name" value="HAMP"/>
    <property type="match status" value="1"/>
</dbReference>
<reference evidence="7 8" key="1">
    <citation type="submission" date="2017-06" db="EMBL/GenBank/DDBJ databases">
        <title>Investigating the central metabolism of Clostridium thermosuccinogenes.</title>
        <authorList>
            <person name="Koendjbiharie J.G."/>
            <person name="van Kranenburg R."/>
        </authorList>
    </citation>
    <scope>NUCLEOTIDE SEQUENCE [LARGE SCALE GENOMIC DNA]</scope>
    <source>
        <strain evidence="7 8">DSM 5806</strain>
    </source>
</reference>
<dbReference type="SUPFAM" id="SSF58104">
    <property type="entry name" value="Methyl-accepting chemotaxis protein (MCP) signaling domain"/>
    <property type="match status" value="1"/>
</dbReference>
<dbReference type="PANTHER" id="PTHR32089:SF112">
    <property type="entry name" value="LYSOZYME-LIKE PROTEIN-RELATED"/>
    <property type="match status" value="1"/>
</dbReference>
<keyword evidence="4" id="KW-1133">Transmembrane helix</keyword>
<dbReference type="SMART" id="SM00304">
    <property type="entry name" value="HAMP"/>
    <property type="match status" value="1"/>
</dbReference>
<evidence type="ECO:0000313" key="7">
    <source>
        <dbReference type="EMBL" id="PNT96143.1"/>
    </source>
</evidence>
<dbReference type="InterPro" id="IPR003660">
    <property type="entry name" value="HAMP_dom"/>
</dbReference>
<dbReference type="Proteomes" id="UP000236151">
    <property type="component" value="Unassembled WGS sequence"/>
</dbReference>
<dbReference type="CDD" id="cd06225">
    <property type="entry name" value="HAMP"/>
    <property type="match status" value="1"/>
</dbReference>
<dbReference type="PANTHER" id="PTHR32089">
    <property type="entry name" value="METHYL-ACCEPTING CHEMOTAXIS PROTEIN MCPB"/>
    <property type="match status" value="1"/>
</dbReference>
<feature type="domain" description="Methyl-accepting transducer" evidence="5">
    <location>
        <begin position="275"/>
        <end position="511"/>
    </location>
</feature>
<feature type="transmembrane region" description="Helical" evidence="4">
    <location>
        <begin position="12"/>
        <end position="31"/>
    </location>
</feature>
<dbReference type="GO" id="GO:0016020">
    <property type="term" value="C:membrane"/>
    <property type="evidence" value="ECO:0007669"/>
    <property type="project" value="InterPro"/>
</dbReference>
<gene>
    <name evidence="7" type="ORF">CDQ84_15790</name>
</gene>
<evidence type="ECO:0000256" key="3">
    <source>
        <dbReference type="PROSITE-ProRule" id="PRU00284"/>
    </source>
</evidence>
<organism evidence="7 8">
    <name type="scientific">Clostridium thermosuccinogenes</name>
    <dbReference type="NCBI Taxonomy" id="84032"/>
    <lineage>
        <taxon>Bacteria</taxon>
        <taxon>Bacillati</taxon>
        <taxon>Bacillota</taxon>
        <taxon>Clostridia</taxon>
        <taxon>Eubacteriales</taxon>
        <taxon>Clostridiaceae</taxon>
        <taxon>Clostridium</taxon>
    </lineage>
</organism>
<dbReference type="EMBL" id="NIOJ01000053">
    <property type="protein sequence ID" value="PNT96143.1"/>
    <property type="molecule type" value="Genomic_DNA"/>
</dbReference>
<dbReference type="PROSITE" id="PS50111">
    <property type="entry name" value="CHEMOTAXIS_TRANSDUC_2"/>
    <property type="match status" value="1"/>
</dbReference>
<evidence type="ECO:0000259" key="5">
    <source>
        <dbReference type="PROSITE" id="PS50111"/>
    </source>
</evidence>
<dbReference type="OrthoDB" id="9760371at2"/>
<evidence type="ECO:0000256" key="1">
    <source>
        <dbReference type="ARBA" id="ARBA00023224"/>
    </source>
</evidence>
<dbReference type="Pfam" id="PF00015">
    <property type="entry name" value="MCPsignal"/>
    <property type="match status" value="1"/>
</dbReference>
<keyword evidence="4" id="KW-0472">Membrane</keyword>
<dbReference type="CDD" id="cd11386">
    <property type="entry name" value="MCP_signal"/>
    <property type="match status" value="1"/>
</dbReference>
<dbReference type="AlphaFoldDB" id="A0A2K2F8X1"/>
<dbReference type="Gene3D" id="6.10.340.10">
    <property type="match status" value="1"/>
</dbReference>
<comment type="caution">
    <text evidence="7">The sequence shown here is derived from an EMBL/GenBank/DDBJ whole genome shotgun (WGS) entry which is preliminary data.</text>
</comment>
<proteinExistence type="inferred from homology"/>
<dbReference type="KEGG" id="cthd:CDO33_13675"/>
<feature type="transmembrane region" description="Helical" evidence="4">
    <location>
        <begin position="181"/>
        <end position="204"/>
    </location>
</feature>
<evidence type="ECO:0000259" key="6">
    <source>
        <dbReference type="PROSITE" id="PS50885"/>
    </source>
</evidence>
<dbReference type="Gene3D" id="1.10.287.950">
    <property type="entry name" value="Methyl-accepting chemotaxis protein"/>
    <property type="match status" value="1"/>
</dbReference>
<evidence type="ECO:0000256" key="4">
    <source>
        <dbReference type="SAM" id="Phobius"/>
    </source>
</evidence>
<dbReference type="InterPro" id="IPR004089">
    <property type="entry name" value="MCPsignal_dom"/>
</dbReference>
<feature type="domain" description="HAMP" evidence="6">
    <location>
        <begin position="202"/>
        <end position="256"/>
    </location>
</feature>
<dbReference type="RefSeq" id="WP_103082704.1">
    <property type="nucleotide sequence ID" value="NZ_CP021850.1"/>
</dbReference>
<keyword evidence="1 3" id="KW-0807">Transducer</keyword>
<dbReference type="Pfam" id="PF00672">
    <property type="entry name" value="HAMP"/>
    <property type="match status" value="1"/>
</dbReference>
<comment type="similarity">
    <text evidence="2">Belongs to the methyl-accepting chemotaxis (MCP) protein family.</text>
</comment>
<name>A0A2K2F8X1_9CLOT</name>